<dbReference type="GO" id="GO:0016787">
    <property type="term" value="F:hydrolase activity"/>
    <property type="evidence" value="ECO:0007669"/>
    <property type="project" value="UniProtKB-KW"/>
</dbReference>
<organism evidence="2 3">
    <name type="scientific">Flexivirga alba</name>
    <dbReference type="NCBI Taxonomy" id="702742"/>
    <lineage>
        <taxon>Bacteria</taxon>
        <taxon>Bacillati</taxon>
        <taxon>Actinomycetota</taxon>
        <taxon>Actinomycetes</taxon>
        <taxon>Micrococcales</taxon>
        <taxon>Dermacoccaceae</taxon>
        <taxon>Flexivirga</taxon>
    </lineage>
</organism>
<reference evidence="3" key="1">
    <citation type="journal article" date="2019" name="Int. J. Syst. Evol. Microbiol.">
        <title>The Global Catalogue of Microorganisms (GCM) 10K type strain sequencing project: providing services to taxonomists for standard genome sequencing and annotation.</title>
        <authorList>
            <consortium name="The Broad Institute Genomics Platform"/>
            <consortium name="The Broad Institute Genome Sequencing Center for Infectious Disease"/>
            <person name="Wu L."/>
            <person name="Ma J."/>
        </authorList>
    </citation>
    <scope>NUCLEOTIDE SEQUENCE [LARGE SCALE GENOMIC DNA]</scope>
    <source>
        <strain evidence="3">CCUG 58127</strain>
    </source>
</reference>
<dbReference type="SUPFAM" id="SSF56601">
    <property type="entry name" value="beta-lactamase/transpeptidase-like"/>
    <property type="match status" value="1"/>
</dbReference>
<protein>
    <submittedName>
        <fullName evidence="2">Serine hydrolase domain-containing protein</fullName>
        <ecNumber evidence="2">3.-.-.-</ecNumber>
    </submittedName>
</protein>
<dbReference type="PANTHER" id="PTHR43283:SF3">
    <property type="entry name" value="BETA-LACTAMASE FAMILY PROTEIN (AFU_ORTHOLOGUE AFUA_5G07500)"/>
    <property type="match status" value="1"/>
</dbReference>
<comment type="caution">
    <text evidence="2">The sequence shown here is derived from an EMBL/GenBank/DDBJ whole genome shotgun (WGS) entry which is preliminary data.</text>
</comment>
<dbReference type="EC" id="3.-.-.-" evidence="2"/>
<dbReference type="Proteomes" id="UP001596298">
    <property type="component" value="Unassembled WGS sequence"/>
</dbReference>
<gene>
    <name evidence="2" type="ORF">ACFQDH_03295</name>
</gene>
<dbReference type="Gene3D" id="3.40.710.10">
    <property type="entry name" value="DD-peptidase/beta-lactamase superfamily"/>
    <property type="match status" value="1"/>
</dbReference>
<dbReference type="InterPro" id="IPR050789">
    <property type="entry name" value="Diverse_Enzym_Activities"/>
</dbReference>
<feature type="domain" description="Beta-lactamase-related" evidence="1">
    <location>
        <begin position="7"/>
        <end position="355"/>
    </location>
</feature>
<name>A0ABW2ABR4_9MICO</name>
<dbReference type="Pfam" id="PF00144">
    <property type="entry name" value="Beta-lactamase"/>
    <property type="match status" value="1"/>
</dbReference>
<dbReference type="InterPro" id="IPR001466">
    <property type="entry name" value="Beta-lactam-related"/>
</dbReference>
<dbReference type="EMBL" id="JBHSWH010000001">
    <property type="protein sequence ID" value="MFC6704323.1"/>
    <property type="molecule type" value="Genomic_DNA"/>
</dbReference>
<sequence>MTLPGVTRAVDRAVADRHIAGAVVLVARDGQLVHEQAAGMADVESQTPMAPTTVFRLASVTKPVIAVTVMHLVEQGTLDLTTPITHWLQGFRPALADGSVPEITVDQLLTHTAGLAYRMGEPPGSDYDRLEVSDGLDRTDLTLADNLERISRTTLRAVPGTEYRYSVAYDVLGALIEAATGATLPRAVQDIVCVPLQLASFAFSIGERTPIATAYSDGLIPITDEPIPNDTNVVRYAPERIFDASQWPSGGAGAAAHAHDVLRFFNAVALGGAPILRSSTVAEMYAGRIGRQLTPTLRDSFGRGWAIASPDTGPLYGLPVGSVHWGGAYGHTWSIDPATRTVIVALTNTSPEGTAGAFPSDVARATHVDLAAGEID</sequence>
<dbReference type="PANTHER" id="PTHR43283">
    <property type="entry name" value="BETA-LACTAMASE-RELATED"/>
    <property type="match status" value="1"/>
</dbReference>
<proteinExistence type="predicted"/>
<evidence type="ECO:0000313" key="2">
    <source>
        <dbReference type="EMBL" id="MFC6704323.1"/>
    </source>
</evidence>
<accession>A0ABW2ABR4</accession>
<evidence type="ECO:0000259" key="1">
    <source>
        <dbReference type="Pfam" id="PF00144"/>
    </source>
</evidence>
<keyword evidence="3" id="KW-1185">Reference proteome</keyword>
<dbReference type="InterPro" id="IPR012338">
    <property type="entry name" value="Beta-lactam/transpept-like"/>
</dbReference>
<evidence type="ECO:0000313" key="3">
    <source>
        <dbReference type="Proteomes" id="UP001596298"/>
    </source>
</evidence>
<dbReference type="RefSeq" id="WP_382398447.1">
    <property type="nucleotide sequence ID" value="NZ_JBHSWH010000001.1"/>
</dbReference>
<keyword evidence="2" id="KW-0378">Hydrolase</keyword>